<dbReference type="PANTHER" id="PTHR16305:SF28">
    <property type="entry name" value="GUANYLATE CYCLASE DOMAIN-CONTAINING PROTEIN"/>
    <property type="match status" value="1"/>
</dbReference>
<evidence type="ECO:0000313" key="6">
    <source>
        <dbReference type="Proteomes" id="UP000183810"/>
    </source>
</evidence>
<feature type="compositionally biased region" description="Low complexity" evidence="3">
    <location>
        <begin position="313"/>
        <end position="322"/>
    </location>
</feature>
<dbReference type="InterPro" id="IPR041664">
    <property type="entry name" value="AAA_16"/>
</dbReference>
<gene>
    <name evidence="5" type="ORF">BOX37_22600</name>
</gene>
<feature type="domain" description="Orc1-like AAA ATPase" evidence="4">
    <location>
        <begin position="6"/>
        <end position="156"/>
    </location>
</feature>
<dbReference type="SUPFAM" id="SSF52540">
    <property type="entry name" value="P-loop containing nucleoside triphosphate hydrolases"/>
    <property type="match status" value="1"/>
</dbReference>
<evidence type="ECO:0000256" key="3">
    <source>
        <dbReference type="SAM" id="MobiDB-lite"/>
    </source>
</evidence>
<reference evidence="5" key="1">
    <citation type="submission" date="2016-11" db="EMBL/GenBank/DDBJ databases">
        <authorList>
            <person name="Jaros S."/>
            <person name="Januszkiewicz K."/>
            <person name="Wedrychowicz H."/>
        </authorList>
    </citation>
    <scope>NUCLEOTIDE SEQUENCE [LARGE SCALE GENOMIC DNA]</scope>
    <source>
        <strain evidence="5">Y48</strain>
    </source>
</reference>
<dbReference type="OrthoDB" id="4017436at2"/>
<feature type="compositionally biased region" description="Basic and acidic residues" evidence="3">
    <location>
        <begin position="297"/>
        <end position="311"/>
    </location>
</feature>
<feature type="region of interest" description="Disordered" evidence="3">
    <location>
        <begin position="282"/>
        <end position="322"/>
    </location>
</feature>
<dbReference type="PANTHER" id="PTHR16305">
    <property type="entry name" value="TESTICULAR SOLUBLE ADENYLYL CYCLASE"/>
    <property type="match status" value="1"/>
</dbReference>
<keyword evidence="6" id="KW-1185">Reference proteome</keyword>
<keyword evidence="2" id="KW-0067">ATP-binding</keyword>
<organism evidence="5 6">
    <name type="scientific">Nocardia mangyaensis</name>
    <dbReference type="NCBI Taxonomy" id="2213200"/>
    <lineage>
        <taxon>Bacteria</taxon>
        <taxon>Bacillati</taxon>
        <taxon>Actinomycetota</taxon>
        <taxon>Actinomycetes</taxon>
        <taxon>Mycobacteriales</taxon>
        <taxon>Nocardiaceae</taxon>
        <taxon>Nocardia</taxon>
    </lineage>
</organism>
<accession>A0A1J0VW33</accession>
<evidence type="ECO:0000313" key="5">
    <source>
        <dbReference type="EMBL" id="APE36252.1"/>
    </source>
</evidence>
<dbReference type="GO" id="GO:0005737">
    <property type="term" value="C:cytoplasm"/>
    <property type="evidence" value="ECO:0007669"/>
    <property type="project" value="TreeGrafter"/>
</dbReference>
<dbReference type="GO" id="GO:0004016">
    <property type="term" value="F:adenylate cyclase activity"/>
    <property type="evidence" value="ECO:0007669"/>
    <property type="project" value="TreeGrafter"/>
</dbReference>
<dbReference type="GO" id="GO:0005524">
    <property type="term" value="F:ATP binding"/>
    <property type="evidence" value="ECO:0007669"/>
    <property type="project" value="UniProtKB-KW"/>
</dbReference>
<name>A0A1J0VW33_9NOCA</name>
<dbReference type="RefSeq" id="WP_071929431.1">
    <property type="nucleotide sequence ID" value="NZ_CP018082.1"/>
</dbReference>
<dbReference type="AlphaFoldDB" id="A0A1J0VW33"/>
<keyword evidence="1" id="KW-0547">Nucleotide-binding</keyword>
<dbReference type="InterPro" id="IPR027417">
    <property type="entry name" value="P-loop_NTPase"/>
</dbReference>
<sequence>MRTPSVGRHQEIARLRAAVLAAGSGAGRFVLVSGPAGIGKSWLTDRAAELAAEAGMRSTRGNAVDDVGMPPLWPWRRAARSLPELTAALNTVTEPGRGAAERQFRMFTEVADALTAAAAPTGLLLILEDLHWADPTSLALLGHVAAHTDRAQLLIVATAREPAGETLLAYEPDWLRLAHTQLISVGPLSEQDVRYWLECHGLRTDYAARVHARTDGNPLLVRLVIESDPAQSDDPLVAVPGFRRLVLTQLDRLSAEDVDILGAASMLGERIDVDVLTAVVTTVGDPPQRGTPGETSARTEHRGSPAEDGRGGARTVGRAAAC</sequence>
<evidence type="ECO:0000256" key="2">
    <source>
        <dbReference type="ARBA" id="ARBA00022840"/>
    </source>
</evidence>
<evidence type="ECO:0000256" key="1">
    <source>
        <dbReference type="ARBA" id="ARBA00022741"/>
    </source>
</evidence>
<dbReference type="EMBL" id="CP018082">
    <property type="protein sequence ID" value="APE36252.1"/>
    <property type="molecule type" value="Genomic_DNA"/>
</dbReference>
<dbReference type="Pfam" id="PF13191">
    <property type="entry name" value="AAA_16"/>
    <property type="match status" value="1"/>
</dbReference>
<evidence type="ECO:0000259" key="4">
    <source>
        <dbReference type="Pfam" id="PF13191"/>
    </source>
</evidence>
<dbReference type="KEGG" id="nsl:BOX37_22600"/>
<protein>
    <recommendedName>
        <fullName evidence="4">Orc1-like AAA ATPase domain-containing protein</fullName>
    </recommendedName>
</protein>
<dbReference type="Proteomes" id="UP000183810">
    <property type="component" value="Chromosome"/>
</dbReference>
<proteinExistence type="predicted"/>